<keyword evidence="2" id="KW-1185">Reference proteome</keyword>
<dbReference type="Proteomes" id="UP001150266">
    <property type="component" value="Unassembled WGS sequence"/>
</dbReference>
<comment type="caution">
    <text evidence="1">The sequence shown here is derived from an EMBL/GenBank/DDBJ whole genome shotgun (WGS) entry which is preliminary data.</text>
</comment>
<reference evidence="1" key="1">
    <citation type="submission" date="2022-08" db="EMBL/GenBank/DDBJ databases">
        <title>A Global Phylogenomic Analysis of the Shiitake Genus Lentinula.</title>
        <authorList>
            <consortium name="DOE Joint Genome Institute"/>
            <person name="Sierra-Patev S."/>
            <person name="Min B."/>
            <person name="Naranjo-Ortiz M."/>
            <person name="Looney B."/>
            <person name="Konkel Z."/>
            <person name="Slot J.C."/>
            <person name="Sakamoto Y."/>
            <person name="Steenwyk J.L."/>
            <person name="Rokas A."/>
            <person name="Carro J."/>
            <person name="Camarero S."/>
            <person name="Ferreira P."/>
            <person name="Molpeceres G."/>
            <person name="Ruiz-Duenas F.J."/>
            <person name="Serrano A."/>
            <person name="Henrissat B."/>
            <person name="Drula E."/>
            <person name="Hughes K.W."/>
            <person name="Mata J.L."/>
            <person name="Ishikawa N.K."/>
            <person name="Vargas-Isla R."/>
            <person name="Ushijima S."/>
            <person name="Smith C.A."/>
            <person name="Ahrendt S."/>
            <person name="Andreopoulos W."/>
            <person name="He G."/>
            <person name="Labutti K."/>
            <person name="Lipzen A."/>
            <person name="Ng V."/>
            <person name="Riley R."/>
            <person name="Sandor L."/>
            <person name="Barry K."/>
            <person name="Martinez A.T."/>
            <person name="Xiao Y."/>
            <person name="Gibbons J.G."/>
            <person name="Terashima K."/>
            <person name="Grigoriev I.V."/>
            <person name="Hibbett D.S."/>
        </authorList>
    </citation>
    <scope>NUCLEOTIDE SEQUENCE</scope>
    <source>
        <strain evidence="1">JLM2183</strain>
    </source>
</reference>
<gene>
    <name evidence="1" type="ORF">J3R30DRAFT_3218096</name>
</gene>
<evidence type="ECO:0000313" key="2">
    <source>
        <dbReference type="Proteomes" id="UP001150266"/>
    </source>
</evidence>
<sequence length="63" mass="7306">IMRDSGHVAESPSQYFIRKKDLLTCVYQYSDTQLIRQIMLGALTSWTNIVTPPSHLYVDLDEF</sequence>
<organism evidence="1 2">
    <name type="scientific">Lentinula aciculospora</name>
    <dbReference type="NCBI Taxonomy" id="153920"/>
    <lineage>
        <taxon>Eukaryota</taxon>
        <taxon>Fungi</taxon>
        <taxon>Dikarya</taxon>
        <taxon>Basidiomycota</taxon>
        <taxon>Agaricomycotina</taxon>
        <taxon>Agaricomycetes</taxon>
        <taxon>Agaricomycetidae</taxon>
        <taxon>Agaricales</taxon>
        <taxon>Marasmiineae</taxon>
        <taxon>Omphalotaceae</taxon>
        <taxon>Lentinula</taxon>
    </lineage>
</organism>
<dbReference type="EMBL" id="JAOTPV010000007">
    <property type="protein sequence ID" value="KAJ4480066.1"/>
    <property type="molecule type" value="Genomic_DNA"/>
</dbReference>
<protein>
    <submittedName>
        <fullName evidence="1">Uncharacterized protein</fullName>
    </submittedName>
</protein>
<dbReference type="OrthoDB" id="3203159at2759"/>
<accession>A0A9W9AEE7</accession>
<dbReference type="AlphaFoldDB" id="A0A9W9AEE7"/>
<feature type="non-terminal residue" evidence="1">
    <location>
        <position position="63"/>
    </location>
</feature>
<feature type="non-terminal residue" evidence="1">
    <location>
        <position position="1"/>
    </location>
</feature>
<proteinExistence type="predicted"/>
<name>A0A9W9AEE7_9AGAR</name>
<evidence type="ECO:0000313" key="1">
    <source>
        <dbReference type="EMBL" id="KAJ4480066.1"/>
    </source>
</evidence>